<keyword evidence="2" id="KW-0813">Transport</keyword>
<name>D1ANR0_SEBTE</name>
<dbReference type="AlphaFoldDB" id="D1ANR0"/>
<keyword evidence="3" id="KW-0963">Cytoplasm</keyword>
<keyword evidence="7" id="KW-0598">Phosphotransferase system</keyword>
<dbReference type="GO" id="GO:0016773">
    <property type="term" value="F:phosphotransferase activity, alcohol group as acceptor"/>
    <property type="evidence" value="ECO:0007669"/>
    <property type="project" value="InterPro"/>
</dbReference>
<dbReference type="HOGENOM" id="CLU_123235_1_1_0"/>
<dbReference type="PROSITE" id="PS51096">
    <property type="entry name" value="PTS_EIIA_TYPE_4"/>
    <property type="match status" value="1"/>
</dbReference>
<reference evidence="11" key="1">
    <citation type="submission" date="2009-09" db="EMBL/GenBank/DDBJ databases">
        <title>The complete chromosome of Sebaldella termitidis ATCC 33386.</title>
        <authorList>
            <consortium name="US DOE Joint Genome Institute (JGI-PGF)"/>
            <person name="Lucas S."/>
            <person name="Copeland A."/>
            <person name="Lapidus A."/>
            <person name="Glavina del Rio T."/>
            <person name="Dalin E."/>
            <person name="Tice H."/>
            <person name="Bruce D."/>
            <person name="Goodwin L."/>
            <person name="Pitluck S."/>
            <person name="Kyrpides N."/>
            <person name="Mavromatis K."/>
            <person name="Ivanova N."/>
            <person name="Mikhailova N."/>
            <person name="Sims D."/>
            <person name="Meincke L."/>
            <person name="Brettin T."/>
            <person name="Detter J.C."/>
            <person name="Han C."/>
            <person name="Larimer F."/>
            <person name="Land M."/>
            <person name="Hauser L."/>
            <person name="Markowitz V."/>
            <person name="Cheng J.F."/>
            <person name="Hugenholtz P."/>
            <person name="Woyke T."/>
            <person name="Wu D."/>
            <person name="Eisen J.A."/>
        </authorList>
    </citation>
    <scope>NUCLEOTIDE SEQUENCE [LARGE SCALE GENOMIC DNA]</scope>
    <source>
        <strain evidence="11">ATCC 33386 / NCTC 11300</strain>
    </source>
</reference>
<dbReference type="InterPro" id="IPR033887">
    <property type="entry name" value="PTS_IIA_man"/>
</dbReference>
<sequence>MINILVMSHGEFAEGICKSAEMIIGEQENLKTVIFNPGESLDTLVEKLKKAINEFDNDFSHLLLVDIFGGSPSNATALLLAENYKINAVSGVNLPMLLEALTERENTAADMLVKQLKAAGNEGIIDITEAFSAE</sequence>
<dbReference type="SUPFAM" id="SSF53062">
    <property type="entry name" value="PTS system fructose IIA component-like"/>
    <property type="match status" value="1"/>
</dbReference>
<dbReference type="InterPro" id="IPR013789">
    <property type="entry name" value="PTS_EIIA_man"/>
</dbReference>
<evidence type="ECO:0000256" key="7">
    <source>
        <dbReference type="ARBA" id="ARBA00022683"/>
    </source>
</evidence>
<feature type="domain" description="PTS EIIA type-4" evidence="9">
    <location>
        <begin position="1"/>
        <end position="124"/>
    </location>
</feature>
<dbReference type="CDD" id="cd00006">
    <property type="entry name" value="PTS_IIA_man"/>
    <property type="match status" value="1"/>
</dbReference>
<dbReference type="GO" id="GO:0005737">
    <property type="term" value="C:cytoplasm"/>
    <property type="evidence" value="ECO:0007669"/>
    <property type="project" value="UniProtKB-SubCell"/>
</dbReference>
<evidence type="ECO:0000256" key="4">
    <source>
        <dbReference type="ARBA" id="ARBA00022553"/>
    </source>
</evidence>
<organism evidence="10 11">
    <name type="scientific">Sebaldella termitidis (strain ATCC 33386 / NCTC 11300)</name>
    <dbReference type="NCBI Taxonomy" id="526218"/>
    <lineage>
        <taxon>Bacteria</taxon>
        <taxon>Fusobacteriati</taxon>
        <taxon>Fusobacteriota</taxon>
        <taxon>Fusobacteriia</taxon>
        <taxon>Fusobacteriales</taxon>
        <taxon>Leptotrichiaceae</taxon>
        <taxon>Sebaldella</taxon>
    </lineage>
</organism>
<dbReference type="InterPro" id="IPR036662">
    <property type="entry name" value="PTS_EIIA_man-typ_sf"/>
</dbReference>
<dbReference type="RefSeq" id="WP_012862446.1">
    <property type="nucleotide sequence ID" value="NC_013517.1"/>
</dbReference>
<protein>
    <submittedName>
        <fullName evidence="10">PTS system, mannose/fructose/sorbose family, IIA subunit</fullName>
    </submittedName>
</protein>
<evidence type="ECO:0000256" key="5">
    <source>
        <dbReference type="ARBA" id="ARBA00022597"/>
    </source>
</evidence>
<keyword evidence="11" id="KW-1185">Reference proteome</keyword>
<keyword evidence="8" id="KW-0418">Kinase</keyword>
<evidence type="ECO:0000313" key="10">
    <source>
        <dbReference type="EMBL" id="ACZ09864.1"/>
    </source>
</evidence>
<dbReference type="GO" id="GO:0016020">
    <property type="term" value="C:membrane"/>
    <property type="evidence" value="ECO:0007669"/>
    <property type="project" value="InterPro"/>
</dbReference>
<evidence type="ECO:0000259" key="9">
    <source>
        <dbReference type="PROSITE" id="PS51096"/>
    </source>
</evidence>
<evidence type="ECO:0000313" key="11">
    <source>
        <dbReference type="Proteomes" id="UP000000845"/>
    </source>
</evidence>
<dbReference type="PANTHER" id="PTHR33799">
    <property type="entry name" value="PTS PERMEASE-RELATED-RELATED"/>
    <property type="match status" value="1"/>
</dbReference>
<proteinExistence type="predicted"/>
<dbReference type="GO" id="GO:0016301">
    <property type="term" value="F:kinase activity"/>
    <property type="evidence" value="ECO:0007669"/>
    <property type="project" value="UniProtKB-KW"/>
</dbReference>
<keyword evidence="4" id="KW-0597">Phosphoprotein</keyword>
<evidence type="ECO:0000256" key="1">
    <source>
        <dbReference type="ARBA" id="ARBA00004496"/>
    </source>
</evidence>
<reference evidence="10 11" key="2">
    <citation type="journal article" date="2010" name="Stand. Genomic Sci.">
        <title>Complete genome sequence of Sebaldella termitidis type strain (NCTC 11300).</title>
        <authorList>
            <person name="Harmon-Smith M."/>
            <person name="Celia L."/>
            <person name="Chertkov O."/>
            <person name="Lapidus A."/>
            <person name="Copeland A."/>
            <person name="Glavina Del Rio T."/>
            <person name="Nolan M."/>
            <person name="Lucas S."/>
            <person name="Tice H."/>
            <person name="Cheng J.F."/>
            <person name="Han C."/>
            <person name="Detter J.C."/>
            <person name="Bruce D."/>
            <person name="Goodwin L."/>
            <person name="Pitluck S."/>
            <person name="Pati A."/>
            <person name="Liolios K."/>
            <person name="Ivanova N."/>
            <person name="Mavromatis K."/>
            <person name="Mikhailova N."/>
            <person name="Chen A."/>
            <person name="Palaniappan K."/>
            <person name="Land M."/>
            <person name="Hauser L."/>
            <person name="Chang Y.J."/>
            <person name="Jeffries C.D."/>
            <person name="Brettin T."/>
            <person name="Goker M."/>
            <person name="Beck B."/>
            <person name="Bristow J."/>
            <person name="Eisen J.A."/>
            <person name="Markowitz V."/>
            <person name="Hugenholtz P."/>
            <person name="Kyrpides N.C."/>
            <person name="Klenk H.P."/>
            <person name="Chen F."/>
        </authorList>
    </citation>
    <scope>NUCLEOTIDE SEQUENCE [LARGE SCALE GENOMIC DNA]</scope>
    <source>
        <strain evidence="11">ATCC 33386 / NCTC 11300</strain>
    </source>
</reference>
<keyword evidence="6" id="KW-0808">Transferase</keyword>
<accession>D1ANR0</accession>
<dbReference type="Gene3D" id="3.40.50.510">
    <property type="entry name" value="Phosphotransferase system, mannose-type IIA component"/>
    <property type="match status" value="1"/>
</dbReference>
<dbReference type="PANTHER" id="PTHR33799:SF1">
    <property type="entry name" value="PTS SYSTEM MANNOSE-SPECIFIC EIIAB COMPONENT-RELATED"/>
    <property type="match status" value="1"/>
</dbReference>
<dbReference type="GO" id="GO:0009401">
    <property type="term" value="P:phosphoenolpyruvate-dependent sugar phosphotransferase system"/>
    <property type="evidence" value="ECO:0007669"/>
    <property type="project" value="UniProtKB-KW"/>
</dbReference>
<dbReference type="InterPro" id="IPR051471">
    <property type="entry name" value="Bacterial_PTS_sugar_comp"/>
</dbReference>
<dbReference type="Proteomes" id="UP000000845">
    <property type="component" value="Chromosome"/>
</dbReference>
<evidence type="ECO:0000256" key="8">
    <source>
        <dbReference type="ARBA" id="ARBA00022777"/>
    </source>
</evidence>
<dbReference type="STRING" id="526218.Sterm_3022"/>
<keyword evidence="5" id="KW-0762">Sugar transport</keyword>
<dbReference type="EMBL" id="CP001739">
    <property type="protein sequence ID" value="ACZ09864.1"/>
    <property type="molecule type" value="Genomic_DNA"/>
</dbReference>
<comment type="subcellular location">
    <subcellularLocation>
        <location evidence="1">Cytoplasm</location>
    </subcellularLocation>
</comment>
<evidence type="ECO:0000256" key="2">
    <source>
        <dbReference type="ARBA" id="ARBA00022448"/>
    </source>
</evidence>
<dbReference type="eggNOG" id="COG2893">
    <property type="taxonomic scope" value="Bacteria"/>
</dbReference>
<dbReference type="Pfam" id="PF03610">
    <property type="entry name" value="EIIA-man"/>
    <property type="match status" value="1"/>
</dbReference>
<evidence type="ECO:0000256" key="3">
    <source>
        <dbReference type="ARBA" id="ARBA00022490"/>
    </source>
</evidence>
<gene>
    <name evidence="10" type="ordered locus">Sterm_3022</name>
</gene>
<dbReference type="KEGG" id="str:Sterm_3022"/>
<dbReference type="InterPro" id="IPR004701">
    <property type="entry name" value="PTS_EIIA_man-typ"/>
</dbReference>
<evidence type="ECO:0000256" key="6">
    <source>
        <dbReference type="ARBA" id="ARBA00022679"/>
    </source>
</evidence>
<dbReference type="NCBIfam" id="TIGR00824">
    <property type="entry name" value="EIIA-man"/>
    <property type="match status" value="1"/>
</dbReference>